<organism evidence="2">
    <name type="scientific">marine metagenome</name>
    <dbReference type="NCBI Taxonomy" id="408172"/>
    <lineage>
        <taxon>unclassified sequences</taxon>
        <taxon>metagenomes</taxon>
        <taxon>ecological metagenomes</taxon>
    </lineage>
</organism>
<dbReference type="SUPFAM" id="SSF52964">
    <property type="entry name" value="TolB, N-terminal domain"/>
    <property type="match status" value="1"/>
</dbReference>
<dbReference type="InterPro" id="IPR007195">
    <property type="entry name" value="TolB_N"/>
</dbReference>
<sequence length="113" mass="12821">MRKFISFIFFLFIFNTSAKALVEIDITRGNLNPLPIAISPLHIEAGSKDIKQGDNIIKNVGEKISQVIEVNFRRSGLFNPLKKDSFVQNPDIAHIKPRFEDWRLIKAQALVTG</sequence>
<dbReference type="EMBL" id="UINC01191456">
    <property type="protein sequence ID" value="SVE06115.1"/>
    <property type="molecule type" value="Genomic_DNA"/>
</dbReference>
<evidence type="ECO:0000313" key="2">
    <source>
        <dbReference type="EMBL" id="SVE06115.1"/>
    </source>
</evidence>
<gene>
    <name evidence="2" type="ORF">METZ01_LOCUS458969</name>
</gene>
<feature type="non-terminal residue" evidence="2">
    <location>
        <position position="113"/>
    </location>
</feature>
<dbReference type="GO" id="GO:0015031">
    <property type="term" value="P:protein transport"/>
    <property type="evidence" value="ECO:0007669"/>
    <property type="project" value="InterPro"/>
</dbReference>
<accession>A0A383AG02</accession>
<dbReference type="Pfam" id="PF04052">
    <property type="entry name" value="TolB_N"/>
    <property type="match status" value="1"/>
</dbReference>
<proteinExistence type="predicted"/>
<protein>
    <recommendedName>
        <fullName evidence="1">TolB N-terminal domain-containing protein</fullName>
    </recommendedName>
</protein>
<name>A0A383AG02_9ZZZZ</name>
<dbReference type="AlphaFoldDB" id="A0A383AG02"/>
<reference evidence="2" key="1">
    <citation type="submission" date="2018-05" db="EMBL/GenBank/DDBJ databases">
        <authorList>
            <person name="Lanie J.A."/>
            <person name="Ng W.-L."/>
            <person name="Kazmierczak K.M."/>
            <person name="Andrzejewski T.M."/>
            <person name="Davidsen T.M."/>
            <person name="Wayne K.J."/>
            <person name="Tettelin H."/>
            <person name="Glass J.I."/>
            <person name="Rusch D."/>
            <person name="Podicherti R."/>
            <person name="Tsui H.-C.T."/>
            <person name="Winkler M.E."/>
        </authorList>
    </citation>
    <scope>NUCLEOTIDE SEQUENCE</scope>
</reference>
<dbReference type="Gene3D" id="3.40.50.10070">
    <property type="entry name" value="TolB, N-terminal domain"/>
    <property type="match status" value="1"/>
</dbReference>
<evidence type="ECO:0000259" key="1">
    <source>
        <dbReference type="Pfam" id="PF04052"/>
    </source>
</evidence>
<dbReference type="GO" id="GO:0042597">
    <property type="term" value="C:periplasmic space"/>
    <property type="evidence" value="ECO:0007669"/>
    <property type="project" value="InterPro"/>
</dbReference>
<feature type="domain" description="TolB N-terminal" evidence="1">
    <location>
        <begin position="23"/>
        <end position="113"/>
    </location>
</feature>